<feature type="compositionally biased region" description="Low complexity" evidence="1">
    <location>
        <begin position="93"/>
        <end position="105"/>
    </location>
</feature>
<keyword evidence="3" id="KW-1185">Reference proteome</keyword>
<dbReference type="AlphaFoldDB" id="A0A2Z6ZTZ2"/>
<evidence type="ECO:0000313" key="3">
    <source>
        <dbReference type="Proteomes" id="UP000250235"/>
    </source>
</evidence>
<name>A0A2Z6ZTZ2_9LAMI</name>
<dbReference type="EMBL" id="KV099381">
    <property type="protein sequence ID" value="KZT76716.1"/>
    <property type="molecule type" value="Genomic_DNA"/>
</dbReference>
<feature type="compositionally biased region" description="Basic residues" evidence="1">
    <location>
        <begin position="1"/>
        <end position="12"/>
    </location>
</feature>
<accession>A0A2Z6ZTZ2</accession>
<feature type="compositionally biased region" description="Polar residues" evidence="1">
    <location>
        <begin position="62"/>
        <end position="80"/>
    </location>
</feature>
<gene>
    <name evidence="2" type="ORF">F511_46259</name>
</gene>
<proteinExistence type="predicted"/>
<evidence type="ECO:0000256" key="1">
    <source>
        <dbReference type="SAM" id="MobiDB-lite"/>
    </source>
</evidence>
<organism evidence="2 3">
    <name type="scientific">Dorcoceras hygrometricum</name>
    <dbReference type="NCBI Taxonomy" id="472368"/>
    <lineage>
        <taxon>Eukaryota</taxon>
        <taxon>Viridiplantae</taxon>
        <taxon>Streptophyta</taxon>
        <taxon>Embryophyta</taxon>
        <taxon>Tracheophyta</taxon>
        <taxon>Spermatophyta</taxon>
        <taxon>Magnoliopsida</taxon>
        <taxon>eudicotyledons</taxon>
        <taxon>Gunneridae</taxon>
        <taxon>Pentapetalae</taxon>
        <taxon>asterids</taxon>
        <taxon>lamiids</taxon>
        <taxon>Lamiales</taxon>
        <taxon>Gesneriaceae</taxon>
        <taxon>Didymocarpoideae</taxon>
        <taxon>Trichosporeae</taxon>
        <taxon>Loxocarpinae</taxon>
        <taxon>Dorcoceras</taxon>
    </lineage>
</organism>
<feature type="region of interest" description="Disordered" evidence="1">
    <location>
        <begin position="1"/>
        <end position="28"/>
    </location>
</feature>
<sequence>MPPRRGRGRTTRRTAEESRASVSGEGIQQTEVADVTRLIGELESVLLRFRPTTGRTYQLVQDASQPFYSPQGSPQANRQRFNPRGKQFKKRSNLSSSSSVSSGGNRSGSVFLLILIANVKRCRSSCFLHLLILQHCSSAVNSFLNSDC</sequence>
<dbReference type="Proteomes" id="UP000250235">
    <property type="component" value="Unassembled WGS sequence"/>
</dbReference>
<dbReference type="OrthoDB" id="786614at2759"/>
<evidence type="ECO:0000313" key="2">
    <source>
        <dbReference type="EMBL" id="KZT76716.1"/>
    </source>
</evidence>
<feature type="compositionally biased region" description="Basic residues" evidence="1">
    <location>
        <begin position="81"/>
        <end position="92"/>
    </location>
</feature>
<protein>
    <submittedName>
        <fullName evidence="2">Uncharacterized protein</fullName>
    </submittedName>
</protein>
<feature type="region of interest" description="Disordered" evidence="1">
    <location>
        <begin position="62"/>
        <end position="105"/>
    </location>
</feature>
<reference evidence="2 3" key="1">
    <citation type="journal article" date="2015" name="Proc. Natl. Acad. Sci. U.S.A.">
        <title>The resurrection genome of Boea hygrometrica: A blueprint for survival of dehydration.</title>
        <authorList>
            <person name="Xiao L."/>
            <person name="Yang G."/>
            <person name="Zhang L."/>
            <person name="Yang X."/>
            <person name="Zhao S."/>
            <person name="Ji Z."/>
            <person name="Zhou Q."/>
            <person name="Hu M."/>
            <person name="Wang Y."/>
            <person name="Chen M."/>
            <person name="Xu Y."/>
            <person name="Jin H."/>
            <person name="Xiao X."/>
            <person name="Hu G."/>
            <person name="Bao F."/>
            <person name="Hu Y."/>
            <person name="Wan P."/>
            <person name="Li L."/>
            <person name="Deng X."/>
            <person name="Kuang T."/>
            <person name="Xiang C."/>
            <person name="Zhu J.K."/>
            <person name="Oliver M.J."/>
            <person name="He Y."/>
        </authorList>
    </citation>
    <scope>NUCLEOTIDE SEQUENCE [LARGE SCALE GENOMIC DNA]</scope>
    <source>
        <strain evidence="3">cv. XS01</strain>
    </source>
</reference>